<sequence>MDVGPLNSGSGVFAGFEWKHREWEKNMEVSKADCGYVRLEIDFSYMVRRDVKFMRTLMKIVRICDSGRVF</sequence>
<accession>A0AAV9FHA4</accession>
<reference evidence="1" key="1">
    <citation type="journal article" date="2023" name="Nat. Commun.">
        <title>Diploid and tetraploid genomes of Acorus and the evolution of monocots.</title>
        <authorList>
            <person name="Ma L."/>
            <person name="Liu K.W."/>
            <person name="Li Z."/>
            <person name="Hsiao Y.Y."/>
            <person name="Qi Y."/>
            <person name="Fu T."/>
            <person name="Tang G.D."/>
            <person name="Zhang D."/>
            <person name="Sun W.H."/>
            <person name="Liu D.K."/>
            <person name="Li Y."/>
            <person name="Chen G.Z."/>
            <person name="Liu X.D."/>
            <person name="Liao X.Y."/>
            <person name="Jiang Y.T."/>
            <person name="Yu X."/>
            <person name="Hao Y."/>
            <person name="Huang J."/>
            <person name="Zhao X.W."/>
            <person name="Ke S."/>
            <person name="Chen Y.Y."/>
            <person name="Wu W.L."/>
            <person name="Hsu J.L."/>
            <person name="Lin Y.F."/>
            <person name="Huang M.D."/>
            <person name="Li C.Y."/>
            <person name="Huang L."/>
            <person name="Wang Z.W."/>
            <person name="Zhao X."/>
            <person name="Zhong W.Y."/>
            <person name="Peng D.H."/>
            <person name="Ahmad S."/>
            <person name="Lan S."/>
            <person name="Zhang J.S."/>
            <person name="Tsai W.C."/>
            <person name="Van de Peer Y."/>
            <person name="Liu Z.J."/>
        </authorList>
    </citation>
    <scope>NUCLEOTIDE SEQUENCE</scope>
    <source>
        <strain evidence="1">CP</strain>
    </source>
</reference>
<proteinExistence type="predicted"/>
<evidence type="ECO:0000313" key="1">
    <source>
        <dbReference type="EMBL" id="KAK1325315.1"/>
    </source>
</evidence>
<reference evidence="1" key="2">
    <citation type="submission" date="2023-06" db="EMBL/GenBank/DDBJ databases">
        <authorList>
            <person name="Ma L."/>
            <person name="Liu K.-W."/>
            <person name="Li Z."/>
            <person name="Hsiao Y.-Y."/>
            <person name="Qi Y."/>
            <person name="Fu T."/>
            <person name="Tang G."/>
            <person name="Zhang D."/>
            <person name="Sun W.-H."/>
            <person name="Liu D.-K."/>
            <person name="Li Y."/>
            <person name="Chen G.-Z."/>
            <person name="Liu X.-D."/>
            <person name="Liao X.-Y."/>
            <person name="Jiang Y.-T."/>
            <person name="Yu X."/>
            <person name="Hao Y."/>
            <person name="Huang J."/>
            <person name="Zhao X.-W."/>
            <person name="Ke S."/>
            <person name="Chen Y.-Y."/>
            <person name="Wu W.-L."/>
            <person name="Hsu J.-L."/>
            <person name="Lin Y.-F."/>
            <person name="Huang M.-D."/>
            <person name="Li C.-Y."/>
            <person name="Huang L."/>
            <person name="Wang Z.-W."/>
            <person name="Zhao X."/>
            <person name="Zhong W.-Y."/>
            <person name="Peng D.-H."/>
            <person name="Ahmad S."/>
            <person name="Lan S."/>
            <person name="Zhang J.-S."/>
            <person name="Tsai W.-C."/>
            <person name="Van De Peer Y."/>
            <person name="Liu Z.-J."/>
        </authorList>
    </citation>
    <scope>NUCLEOTIDE SEQUENCE</scope>
    <source>
        <strain evidence="1">CP</strain>
        <tissue evidence="1">Leaves</tissue>
    </source>
</reference>
<dbReference type="AlphaFoldDB" id="A0AAV9FHA4"/>
<organism evidence="1 2">
    <name type="scientific">Acorus calamus</name>
    <name type="common">Sweet flag</name>
    <dbReference type="NCBI Taxonomy" id="4465"/>
    <lineage>
        <taxon>Eukaryota</taxon>
        <taxon>Viridiplantae</taxon>
        <taxon>Streptophyta</taxon>
        <taxon>Embryophyta</taxon>
        <taxon>Tracheophyta</taxon>
        <taxon>Spermatophyta</taxon>
        <taxon>Magnoliopsida</taxon>
        <taxon>Liliopsida</taxon>
        <taxon>Acoraceae</taxon>
        <taxon>Acorus</taxon>
    </lineage>
</organism>
<gene>
    <name evidence="1" type="ORF">QJS10_CPA01g01879</name>
</gene>
<evidence type="ECO:0000313" key="2">
    <source>
        <dbReference type="Proteomes" id="UP001180020"/>
    </source>
</evidence>
<comment type="caution">
    <text evidence="1">The sequence shown here is derived from an EMBL/GenBank/DDBJ whole genome shotgun (WGS) entry which is preliminary data.</text>
</comment>
<keyword evidence="2" id="KW-1185">Reference proteome</keyword>
<protein>
    <submittedName>
        <fullName evidence="1">Uncharacterized protein</fullName>
    </submittedName>
</protein>
<dbReference type="Proteomes" id="UP001180020">
    <property type="component" value="Unassembled WGS sequence"/>
</dbReference>
<name>A0AAV9FHA4_ACOCL</name>
<dbReference type="EMBL" id="JAUJYO010000001">
    <property type="protein sequence ID" value="KAK1325315.1"/>
    <property type="molecule type" value="Genomic_DNA"/>
</dbReference>